<dbReference type="PANTHER" id="PTHR13393:SF0">
    <property type="entry name" value="RNA N6-ADENOSINE-METHYLTRANSFERASE METTL16"/>
    <property type="match status" value="1"/>
</dbReference>
<dbReference type="Gene3D" id="3.40.50.150">
    <property type="entry name" value="Vaccinia Virus protein VP39"/>
    <property type="match status" value="1"/>
</dbReference>
<dbReference type="STRING" id="1432307.W9C747"/>
<reference evidence="4 5" key="1">
    <citation type="journal article" date="2014" name="Genome Announc.">
        <title>Draft genome sequence of Sclerotinia borealis, a psychrophilic plant pathogenic fungus.</title>
        <authorList>
            <person name="Mardanov A.V."/>
            <person name="Beletsky A.V."/>
            <person name="Kadnikov V.V."/>
            <person name="Ignatov A.N."/>
            <person name="Ravin N.V."/>
        </authorList>
    </citation>
    <scope>NUCLEOTIDE SEQUENCE [LARGE SCALE GENOMIC DNA]</scope>
    <source>
        <strain evidence="5">F-4157</strain>
    </source>
</reference>
<comment type="caution">
    <text evidence="4">The sequence shown here is derived from an EMBL/GenBank/DDBJ whole genome shotgun (WGS) entry which is preliminary data.</text>
</comment>
<dbReference type="FunFam" id="3.40.50.150:FF:000813">
    <property type="match status" value="1"/>
</dbReference>
<dbReference type="InterPro" id="IPR029063">
    <property type="entry name" value="SAM-dependent_MTases_sf"/>
</dbReference>
<evidence type="ECO:0000256" key="2">
    <source>
        <dbReference type="ARBA" id="ARBA00022679"/>
    </source>
</evidence>
<evidence type="ECO:0000313" key="5">
    <source>
        <dbReference type="Proteomes" id="UP000019487"/>
    </source>
</evidence>
<proteinExistence type="predicted"/>
<keyword evidence="1" id="KW-0489">Methyltransferase</keyword>
<dbReference type="InterPro" id="IPR045518">
    <property type="entry name" value="2EXR"/>
</dbReference>
<sequence>MSVIKNIYEEDVDFAALGREDPDFGKLLRSNGQLDFSDPKSVQQLTKSLLKRDFGLKLTLPDDRLCPPVPNRFNYIFWLQNLIDTSSDIYTDSYCPDRKVHGLDIGTGASCVYPLLGCTQRPLWTFTGTDIDIKSISFARENVQSNGLQNRVQLIQTKPQGPLIPLDEIGRHSLDFTLCNPPFYTSAEDLVSSASLKQRPPFTACTGSETEMVCEGGEVSFTSRMIKESLKLRNRVQWYTSMLGKFSSLSKIIEQLKEHKVDNYAVTEFVQGNRTRRWAVAWSFNDRRPSMTVSRGCGSLQKSLLPFPAEQTVTINTPDRVAIAAHLRDILSGLVPVWAWESEIFAGVGFCDKAVWSRASRRLRSDTRDEKSKSAHQPLPKDMAFGFKISLSELEADHPGSKVKIRLIYFAKLIQQIEPNPNPNLNPNMTTNMSKSSISHSAVGNESDNASIHLSTPSNLPSKKKNKALNKLSTTVTSKLTRRFLLFSSLPTELRLLIWHAAIPDPLVHELYPSCPTSSPYNFKTKLRSNRRRIPTLLHTCQESRNVALAQYSLMAYDPPPVAESREAVAGITPFYFNPTIDTLFLNCVASIFLDVRWFLLDETPKSIAPMKGWKNVALDSLHMRFVAVVASDLPTPQHRIRELFPDLEKLSIAVDSKNSARRRLRASLRPGHATELVNVGLDDVEGSDEIGVYFEKDFGFTSGTGTRSRTNLAGNATVAEVVDDEDESQQGHNEDNRKPELTMCKVKRDRFYVGLKQDLVYSTQDMISVMGVNGALKHETATELRSLQQTFAPFQDMAGV</sequence>
<gene>
    <name evidence="4" type="ORF">SBOR_7004</name>
</gene>
<dbReference type="GO" id="GO:0005634">
    <property type="term" value="C:nucleus"/>
    <property type="evidence" value="ECO:0007669"/>
    <property type="project" value="TreeGrafter"/>
</dbReference>
<dbReference type="Pfam" id="PF05971">
    <property type="entry name" value="Methyltransf_10"/>
    <property type="match status" value="1"/>
</dbReference>
<keyword evidence="2" id="KW-0808">Transferase</keyword>
<feature type="domain" description="2EXR" evidence="3">
    <location>
        <begin position="484"/>
        <end position="584"/>
    </location>
</feature>
<dbReference type="GO" id="GO:0070475">
    <property type="term" value="P:rRNA base methylation"/>
    <property type="evidence" value="ECO:0007669"/>
    <property type="project" value="TreeGrafter"/>
</dbReference>
<name>W9C747_SCLBF</name>
<evidence type="ECO:0000259" key="3">
    <source>
        <dbReference type="Pfam" id="PF20150"/>
    </source>
</evidence>
<dbReference type="CDD" id="cd02440">
    <property type="entry name" value="AdoMet_MTases"/>
    <property type="match status" value="1"/>
</dbReference>
<dbReference type="PANTHER" id="PTHR13393">
    <property type="entry name" value="SAM-DEPENDENT METHYLTRANSFERASE"/>
    <property type="match status" value="1"/>
</dbReference>
<organism evidence="4 5">
    <name type="scientific">Sclerotinia borealis (strain F-4128)</name>
    <dbReference type="NCBI Taxonomy" id="1432307"/>
    <lineage>
        <taxon>Eukaryota</taxon>
        <taxon>Fungi</taxon>
        <taxon>Dikarya</taxon>
        <taxon>Ascomycota</taxon>
        <taxon>Pezizomycotina</taxon>
        <taxon>Leotiomycetes</taxon>
        <taxon>Helotiales</taxon>
        <taxon>Sclerotiniaceae</taxon>
        <taxon>Sclerotinia</taxon>
    </lineage>
</organism>
<dbReference type="AlphaFoldDB" id="W9C747"/>
<dbReference type="InterPro" id="IPR010286">
    <property type="entry name" value="METTL16/RlmF"/>
</dbReference>
<keyword evidence="5" id="KW-1185">Reference proteome</keyword>
<protein>
    <submittedName>
        <fullName evidence="4">DUF890 domain protein</fullName>
    </submittedName>
</protein>
<dbReference type="Proteomes" id="UP000019487">
    <property type="component" value="Unassembled WGS sequence"/>
</dbReference>
<dbReference type="GO" id="GO:0008168">
    <property type="term" value="F:methyltransferase activity"/>
    <property type="evidence" value="ECO:0007669"/>
    <property type="project" value="UniProtKB-KW"/>
</dbReference>
<dbReference type="Pfam" id="PF20150">
    <property type="entry name" value="2EXR"/>
    <property type="match status" value="1"/>
</dbReference>
<dbReference type="SUPFAM" id="SSF53335">
    <property type="entry name" value="S-adenosyl-L-methionine-dependent methyltransferases"/>
    <property type="match status" value="1"/>
</dbReference>
<evidence type="ECO:0000313" key="4">
    <source>
        <dbReference type="EMBL" id="ESZ92587.1"/>
    </source>
</evidence>
<dbReference type="HOGENOM" id="CLU_351306_0_0_1"/>
<evidence type="ECO:0000256" key="1">
    <source>
        <dbReference type="ARBA" id="ARBA00022603"/>
    </source>
</evidence>
<dbReference type="EMBL" id="AYSA01000375">
    <property type="protein sequence ID" value="ESZ92587.1"/>
    <property type="molecule type" value="Genomic_DNA"/>
</dbReference>
<accession>W9C747</accession>
<dbReference type="OrthoDB" id="514248at2759"/>